<dbReference type="Proteomes" id="UP000615446">
    <property type="component" value="Unassembled WGS sequence"/>
</dbReference>
<comment type="caution">
    <text evidence="2">The sequence shown here is derived from an EMBL/GenBank/DDBJ whole genome shotgun (WGS) entry which is preliminary data.</text>
</comment>
<evidence type="ECO:0000313" key="3">
    <source>
        <dbReference type="Proteomes" id="UP000615446"/>
    </source>
</evidence>
<reference evidence="2" key="1">
    <citation type="submission" date="2019-10" db="EMBL/GenBank/DDBJ databases">
        <title>Conservation and host-specific expression of non-tandemly repeated heterogenous ribosome RNA gene in arbuscular mycorrhizal fungi.</title>
        <authorList>
            <person name="Maeda T."/>
            <person name="Kobayashi Y."/>
            <person name="Nakagawa T."/>
            <person name="Ezawa T."/>
            <person name="Yamaguchi K."/>
            <person name="Bino T."/>
            <person name="Nishimoto Y."/>
            <person name="Shigenobu S."/>
            <person name="Kawaguchi M."/>
        </authorList>
    </citation>
    <scope>NUCLEOTIDE SEQUENCE</scope>
    <source>
        <strain evidence="2">HR1</strain>
    </source>
</reference>
<dbReference type="Pfam" id="PF12937">
    <property type="entry name" value="F-box-like"/>
    <property type="match status" value="1"/>
</dbReference>
<sequence>MSLNRIKVSDEYIYLTKSSPTILYPAKLLTFNHTYLIDTLHHSPFSPFSKIPIEILPLICKNLTPKDLTTLALVCKQFSEILYLNNEKSSIWSICQAIWRESRLYVLPQYKKPPLNMSERKYTIMMYGTKWEWESLYENSSILLKNYLSCSKIEKPHIHPQRNSKIQL</sequence>
<dbReference type="InterPro" id="IPR001810">
    <property type="entry name" value="F-box_dom"/>
</dbReference>
<evidence type="ECO:0000259" key="1">
    <source>
        <dbReference type="PROSITE" id="PS50181"/>
    </source>
</evidence>
<dbReference type="SMART" id="SM00256">
    <property type="entry name" value="FBOX"/>
    <property type="match status" value="1"/>
</dbReference>
<name>A0A8H3MEV8_9GLOM</name>
<protein>
    <recommendedName>
        <fullName evidence="1">F-box domain-containing protein</fullName>
    </recommendedName>
</protein>
<accession>A0A8H3MEV8</accession>
<evidence type="ECO:0000313" key="2">
    <source>
        <dbReference type="EMBL" id="GET01564.1"/>
    </source>
</evidence>
<feature type="domain" description="F-box" evidence="1">
    <location>
        <begin position="45"/>
        <end position="95"/>
    </location>
</feature>
<dbReference type="SUPFAM" id="SSF81383">
    <property type="entry name" value="F-box domain"/>
    <property type="match status" value="1"/>
</dbReference>
<dbReference type="EMBL" id="BLAL01000300">
    <property type="protein sequence ID" value="GET01564.1"/>
    <property type="molecule type" value="Genomic_DNA"/>
</dbReference>
<dbReference type="InterPro" id="IPR036047">
    <property type="entry name" value="F-box-like_dom_sf"/>
</dbReference>
<dbReference type="AlphaFoldDB" id="A0A8H3MEV8"/>
<dbReference type="PROSITE" id="PS50181">
    <property type="entry name" value="FBOX"/>
    <property type="match status" value="1"/>
</dbReference>
<dbReference type="CDD" id="cd09917">
    <property type="entry name" value="F-box_SF"/>
    <property type="match status" value="1"/>
</dbReference>
<gene>
    <name evidence="2" type="ORF">RCL2_002796900</name>
</gene>
<proteinExistence type="predicted"/>
<dbReference type="OrthoDB" id="2316548at2759"/>
<dbReference type="Gene3D" id="1.20.1280.50">
    <property type="match status" value="1"/>
</dbReference>
<organism evidence="2 3">
    <name type="scientific">Rhizophagus clarus</name>
    <dbReference type="NCBI Taxonomy" id="94130"/>
    <lineage>
        <taxon>Eukaryota</taxon>
        <taxon>Fungi</taxon>
        <taxon>Fungi incertae sedis</taxon>
        <taxon>Mucoromycota</taxon>
        <taxon>Glomeromycotina</taxon>
        <taxon>Glomeromycetes</taxon>
        <taxon>Glomerales</taxon>
        <taxon>Glomeraceae</taxon>
        <taxon>Rhizophagus</taxon>
    </lineage>
</organism>